<accession>A0A316TGP7</accession>
<feature type="transmembrane region" description="Helical" evidence="1">
    <location>
        <begin position="13"/>
        <end position="38"/>
    </location>
</feature>
<proteinExistence type="predicted"/>
<evidence type="ECO:0000313" key="3">
    <source>
        <dbReference type="EMBL" id="PWN03733.1"/>
    </source>
</evidence>
<dbReference type="AlphaFoldDB" id="A0A316TGP7"/>
<reference evidence="3 4" key="1">
    <citation type="submission" date="2018-05" db="EMBL/GenBank/DDBJ databases">
        <title>Nocardioides silvaticus genome.</title>
        <authorList>
            <person name="Li C."/>
            <person name="Wang G."/>
        </authorList>
    </citation>
    <scope>NUCLEOTIDE SEQUENCE [LARGE SCALE GENOMIC DNA]</scope>
    <source>
        <strain evidence="3 4">CCTCC AB 2018079</strain>
    </source>
</reference>
<protein>
    <recommendedName>
        <fullName evidence="2">Phosphatidic acid phosphatase type 2/haloperoxidase domain-containing protein</fullName>
    </recommendedName>
</protein>
<name>A0A316TGP7_9ACTN</name>
<feature type="transmembrane region" description="Helical" evidence="1">
    <location>
        <begin position="172"/>
        <end position="189"/>
    </location>
</feature>
<comment type="caution">
    <text evidence="3">The sequence shown here is derived from an EMBL/GenBank/DDBJ whole genome shotgun (WGS) entry which is preliminary data.</text>
</comment>
<evidence type="ECO:0000259" key="2">
    <source>
        <dbReference type="Pfam" id="PF01569"/>
    </source>
</evidence>
<dbReference type="Pfam" id="PF01569">
    <property type="entry name" value="PAP2"/>
    <property type="match status" value="1"/>
</dbReference>
<keyword evidence="1" id="KW-1133">Transmembrane helix</keyword>
<sequence>MGDRGRQLAGLRWGAGFTTGVITVALANAIALAIGFVAKALQGPVDEPIFERIDRAGNTDWTDVLETLTQMGNVRQTQILGAVLAIVFAIWFATRGWRWWVPIALFPAAWWIARLCQLTIAAIVDRDRDLISLVGTRIGAFPSGGCARIILISGTAVVLASYYGALSRRTTRWLYGIPLVLGLAEAYFRTRLNQHWFTDVVAGVIYGFLLLAALDRTLRAFDPDPAERGLARRRTA</sequence>
<organism evidence="3 4">
    <name type="scientific">Nocardioides silvaticus</name>
    <dbReference type="NCBI Taxonomy" id="2201891"/>
    <lineage>
        <taxon>Bacteria</taxon>
        <taxon>Bacillati</taxon>
        <taxon>Actinomycetota</taxon>
        <taxon>Actinomycetes</taxon>
        <taxon>Propionibacteriales</taxon>
        <taxon>Nocardioidaceae</taxon>
        <taxon>Nocardioides</taxon>
    </lineage>
</organism>
<dbReference type="InterPro" id="IPR000326">
    <property type="entry name" value="PAP2/HPO"/>
</dbReference>
<dbReference type="EMBL" id="QGDD01000002">
    <property type="protein sequence ID" value="PWN03733.1"/>
    <property type="molecule type" value="Genomic_DNA"/>
</dbReference>
<feature type="transmembrane region" description="Helical" evidence="1">
    <location>
        <begin position="79"/>
        <end position="97"/>
    </location>
</feature>
<feature type="domain" description="Phosphatidic acid phosphatase type 2/haloperoxidase" evidence="2">
    <location>
        <begin position="140"/>
        <end position="214"/>
    </location>
</feature>
<feature type="transmembrane region" description="Helical" evidence="1">
    <location>
        <begin position="196"/>
        <end position="214"/>
    </location>
</feature>
<keyword evidence="1" id="KW-0812">Transmembrane</keyword>
<feature type="transmembrane region" description="Helical" evidence="1">
    <location>
        <begin position="145"/>
        <end position="166"/>
    </location>
</feature>
<evidence type="ECO:0000313" key="4">
    <source>
        <dbReference type="Proteomes" id="UP000245507"/>
    </source>
</evidence>
<evidence type="ECO:0000256" key="1">
    <source>
        <dbReference type="SAM" id="Phobius"/>
    </source>
</evidence>
<dbReference type="RefSeq" id="WP_109692822.1">
    <property type="nucleotide sequence ID" value="NZ_QGDD01000002.1"/>
</dbReference>
<dbReference type="Gene3D" id="1.20.144.10">
    <property type="entry name" value="Phosphatidic acid phosphatase type 2/haloperoxidase"/>
    <property type="match status" value="1"/>
</dbReference>
<dbReference type="OrthoDB" id="5289372at2"/>
<keyword evidence="4" id="KW-1185">Reference proteome</keyword>
<dbReference type="SUPFAM" id="SSF48317">
    <property type="entry name" value="Acid phosphatase/Vanadium-dependent haloperoxidase"/>
    <property type="match status" value="1"/>
</dbReference>
<dbReference type="InterPro" id="IPR036938">
    <property type="entry name" value="PAP2/HPO_sf"/>
</dbReference>
<keyword evidence="1" id="KW-0472">Membrane</keyword>
<gene>
    <name evidence="3" type="ORF">DJ010_06560</name>
</gene>
<dbReference type="Proteomes" id="UP000245507">
    <property type="component" value="Unassembled WGS sequence"/>
</dbReference>